<accession>A0A0C1EAN5</accession>
<comment type="caution">
    <text evidence="1">The sequence shown here is derived from an EMBL/GenBank/DDBJ whole genome shotgun (WGS) entry which is preliminary data.</text>
</comment>
<evidence type="ECO:0000313" key="1">
    <source>
        <dbReference type="EMBL" id="KIA78162.1"/>
    </source>
</evidence>
<dbReference type="Proteomes" id="UP000031307">
    <property type="component" value="Unassembled WGS sequence"/>
</dbReference>
<dbReference type="PATRIC" id="fig|83552.4.peg.664"/>
<reference evidence="1 2" key="1">
    <citation type="journal article" date="2014" name="Mol. Biol. Evol.">
        <title>Massive expansion of Ubiquitination-related gene families within the Chlamydiae.</title>
        <authorList>
            <person name="Domman D."/>
            <person name="Collingro A."/>
            <person name="Lagkouvardos I."/>
            <person name="Gehre L."/>
            <person name="Weinmaier T."/>
            <person name="Rattei T."/>
            <person name="Subtil A."/>
            <person name="Horn M."/>
        </authorList>
    </citation>
    <scope>NUCLEOTIDE SEQUENCE [LARGE SCALE GENOMIC DNA]</scope>
    <source>
        <strain evidence="1 2">OEW1</strain>
    </source>
</reference>
<evidence type="ECO:0000313" key="2">
    <source>
        <dbReference type="Proteomes" id="UP000031307"/>
    </source>
</evidence>
<dbReference type="SUPFAM" id="SSF82185">
    <property type="entry name" value="Histone H3 K4-specific methyltransferase SET7/9 N-terminal domain"/>
    <property type="match status" value="1"/>
</dbReference>
<gene>
    <name evidence="1" type="ORF">DB43_EP00200</name>
</gene>
<sequence>MTMRFVWIVGLIGATVLATGCAKKPACINGEEIVDCKYVHKYGVTVPQQDWTSRGENGKVVSTLKNGVVVAKNYVDGELHGETTYTFPYGDTVEKMESYEHGQLKSDLTYYSSGIPMREVQYPSATTENVTVWYESGSPRFREKYVDALLIEAEYFTPSNQVESVVDNGNGTRISRDPYGILTATDTIDHGRLVLRTTAYPNGAPKEVIPYVNDQIQGVRKTFYPGGEPHTVEDWSNGNLHGVMTTYQNGEKVSEIVYVEGKKNGLERHYRNGKEIVEEISWQEDLKHGPCALYLGDNSKTEWYYQGKPVSKISYDLLANPKIR</sequence>
<dbReference type="AlphaFoldDB" id="A0A0C1EAN5"/>
<proteinExistence type="predicted"/>
<dbReference type="EMBL" id="JSAM01000035">
    <property type="protein sequence ID" value="KIA78162.1"/>
    <property type="molecule type" value="Genomic_DNA"/>
</dbReference>
<dbReference type="Gene3D" id="3.90.930.1">
    <property type="match status" value="2"/>
</dbReference>
<organism evidence="1 2">
    <name type="scientific">Parachlamydia acanthamoebae</name>
    <dbReference type="NCBI Taxonomy" id="83552"/>
    <lineage>
        <taxon>Bacteria</taxon>
        <taxon>Pseudomonadati</taxon>
        <taxon>Chlamydiota</taxon>
        <taxon>Chlamydiia</taxon>
        <taxon>Parachlamydiales</taxon>
        <taxon>Parachlamydiaceae</taxon>
        <taxon>Parachlamydia</taxon>
    </lineage>
</organism>
<name>A0A0C1EAN5_9BACT</name>
<protein>
    <submittedName>
        <fullName evidence="1">Uncharacterized protein</fullName>
    </submittedName>
</protein>
<dbReference type="PROSITE" id="PS51257">
    <property type="entry name" value="PROKAR_LIPOPROTEIN"/>
    <property type="match status" value="1"/>
</dbReference>